<feature type="domain" description="Cytochrome C biogenesis protein transmembrane" evidence="8">
    <location>
        <begin position="303"/>
        <end position="518"/>
    </location>
</feature>
<feature type="transmembrane region" description="Helical" evidence="6">
    <location>
        <begin position="435"/>
        <end position="457"/>
    </location>
</feature>
<proteinExistence type="predicted"/>
<feature type="signal peptide" evidence="7">
    <location>
        <begin position="1"/>
        <end position="26"/>
    </location>
</feature>
<sequence>MKQLTHLGVRCCLAAITLLFSAITLAAEPVTTGWLSNPDHPPVQVKLSLTGERDGTTANALLQVELADGWKTYWRSPGEGGIPPQLDWSDASGIEAIDWFWPKPARYTIQGIDTVGYTGSLSFPLQLQLATDATQVHLKGTLTMSSCTNICVLTDYPIDLKVDPSTLTPDADLSFAFQQAMAQVPQALPLAEVTKANWHAASTTLDLVLVRDGAWQAPELFFHSEQDDLEDVVFNNTAITVEDGELRAQIAASHWLELPELAGQSVTVTVVDGDFAAAYPVNLNAVEGPVPSPLLDGSTSLAWMLVLALLGGLILNIMPCVLPVLGLKLQGVISANGQSARVTRRQFIASAMGILVSFWLLAIGLLLLRWSGQSIGWGIQFQSPYFIGFMVLVTWLFALNLFGAFEVKLPSAMGSWAATTGDQHSYSGHFVQGMLATLLATPCTAPFLGTAVAFALAAAPGTILLMFTALGVGMALPWLAVAAWPRLARLLPKPGPWLAWVKPIFGVLMLLTMLWLISLMQSFISSTTLIITLLVLFALSLIAVWRQFGRKGVLITLSSSFLGGALLIVLLLFNLSSWAPKLPEDHQWRDLLQTNIDAEVAKGNTVFVDVTADWCITCKANKIGVLLQNPVYDALGAEQVVRVRGDWTVPVDAIDTYLKQNNTYGVPFNKVYGPNAPEGIVLPVILTDAEVLDALAQASATTSSITKE</sequence>
<feature type="transmembrane region" description="Helical" evidence="6">
    <location>
        <begin position="497"/>
        <end position="517"/>
    </location>
</feature>
<dbReference type="GO" id="GO:0045454">
    <property type="term" value="P:cell redox homeostasis"/>
    <property type="evidence" value="ECO:0007669"/>
    <property type="project" value="TreeGrafter"/>
</dbReference>
<evidence type="ECO:0000256" key="6">
    <source>
        <dbReference type="SAM" id="Phobius"/>
    </source>
</evidence>
<evidence type="ECO:0000256" key="5">
    <source>
        <dbReference type="ARBA" id="ARBA00023136"/>
    </source>
</evidence>
<dbReference type="AlphaFoldDB" id="A0A432Z4B8"/>
<feature type="chain" id="PRO_5019465317" evidence="7">
    <location>
        <begin position="27"/>
        <end position="708"/>
    </location>
</feature>
<dbReference type="Pfam" id="PF11412">
    <property type="entry name" value="DsbD_N"/>
    <property type="match status" value="1"/>
</dbReference>
<comment type="caution">
    <text evidence="10">The sequence shown here is derived from an EMBL/GenBank/DDBJ whole genome shotgun (WGS) entry which is preliminary data.</text>
</comment>
<feature type="transmembrane region" description="Helical" evidence="6">
    <location>
        <begin position="347"/>
        <end position="370"/>
    </location>
</feature>
<feature type="transmembrane region" description="Helical" evidence="6">
    <location>
        <begin position="552"/>
        <end position="573"/>
    </location>
</feature>
<dbReference type="GO" id="GO:0017004">
    <property type="term" value="P:cytochrome complex assembly"/>
    <property type="evidence" value="ECO:0007669"/>
    <property type="project" value="UniProtKB-KW"/>
</dbReference>
<evidence type="ECO:0000256" key="4">
    <source>
        <dbReference type="ARBA" id="ARBA00022989"/>
    </source>
</evidence>
<feature type="transmembrane region" description="Helical" evidence="6">
    <location>
        <begin position="301"/>
        <end position="326"/>
    </location>
</feature>
<reference evidence="11" key="1">
    <citation type="journal article" date="2018" name="Front. Microbiol.">
        <title>Genome-Based Analysis Reveals the Taxonomy and Diversity of the Family Idiomarinaceae.</title>
        <authorList>
            <person name="Liu Y."/>
            <person name="Lai Q."/>
            <person name="Shao Z."/>
        </authorList>
    </citation>
    <scope>NUCLEOTIDE SEQUENCE [LARGE SCALE GENOMIC DNA]</scope>
    <source>
        <strain evidence="11">c121</strain>
    </source>
</reference>
<dbReference type="GO" id="GO:0016020">
    <property type="term" value="C:membrane"/>
    <property type="evidence" value="ECO:0007669"/>
    <property type="project" value="UniProtKB-SubCell"/>
</dbReference>
<evidence type="ECO:0000259" key="9">
    <source>
        <dbReference type="Pfam" id="PF11412"/>
    </source>
</evidence>
<evidence type="ECO:0000313" key="11">
    <source>
        <dbReference type="Proteomes" id="UP000287022"/>
    </source>
</evidence>
<dbReference type="InterPro" id="IPR035671">
    <property type="entry name" value="DsbD_gamma"/>
</dbReference>
<keyword evidence="7" id="KW-0732">Signal</keyword>
<feature type="domain" description="Thiol:disulfide interchange protein DsbD N-terminal" evidence="9">
    <location>
        <begin position="54"/>
        <end position="157"/>
    </location>
</feature>
<dbReference type="Pfam" id="PF02683">
    <property type="entry name" value="DsbD_TM"/>
    <property type="match status" value="1"/>
</dbReference>
<dbReference type="InterPro" id="IPR036249">
    <property type="entry name" value="Thioredoxin-like_sf"/>
</dbReference>
<dbReference type="InterPro" id="IPR028250">
    <property type="entry name" value="DsbDN"/>
</dbReference>
<keyword evidence="11" id="KW-1185">Reference proteome</keyword>
<dbReference type="EMBL" id="PIQE01000002">
    <property type="protein sequence ID" value="RUO72734.1"/>
    <property type="molecule type" value="Genomic_DNA"/>
</dbReference>
<protein>
    <submittedName>
        <fullName evidence="10">Thiol:disulfide interchange protein</fullName>
    </submittedName>
</protein>
<dbReference type="Proteomes" id="UP000287022">
    <property type="component" value="Unassembled WGS sequence"/>
</dbReference>
<dbReference type="PANTHER" id="PTHR32234">
    <property type="entry name" value="THIOL:DISULFIDE INTERCHANGE PROTEIN DSBD"/>
    <property type="match status" value="1"/>
</dbReference>
<dbReference type="Gene3D" id="3.40.30.10">
    <property type="entry name" value="Glutaredoxin"/>
    <property type="match status" value="1"/>
</dbReference>
<evidence type="ECO:0000259" key="8">
    <source>
        <dbReference type="Pfam" id="PF02683"/>
    </source>
</evidence>
<dbReference type="STRING" id="1122124.GCA_000423165_01476"/>
<evidence type="ECO:0000256" key="7">
    <source>
        <dbReference type="SAM" id="SignalP"/>
    </source>
</evidence>
<keyword evidence="2 6" id="KW-0812">Transmembrane</keyword>
<evidence type="ECO:0000256" key="3">
    <source>
        <dbReference type="ARBA" id="ARBA00022748"/>
    </source>
</evidence>
<dbReference type="GO" id="GO:0015035">
    <property type="term" value="F:protein-disulfide reductase activity"/>
    <property type="evidence" value="ECO:0007669"/>
    <property type="project" value="TreeGrafter"/>
</dbReference>
<accession>A0A432Z4B8</accession>
<feature type="transmembrane region" description="Helical" evidence="6">
    <location>
        <begin position="385"/>
        <end position="405"/>
    </location>
</feature>
<name>A0A432Z4B8_9GAMM</name>
<dbReference type="InterPro" id="IPR003834">
    <property type="entry name" value="Cyt_c_assmbl_TM_dom"/>
</dbReference>
<dbReference type="CDD" id="cd02953">
    <property type="entry name" value="DsbDgamma"/>
    <property type="match status" value="1"/>
</dbReference>
<evidence type="ECO:0000256" key="1">
    <source>
        <dbReference type="ARBA" id="ARBA00004141"/>
    </source>
</evidence>
<comment type="subcellular location">
    <subcellularLocation>
        <location evidence="1">Membrane</location>
        <topology evidence="1">Multi-pass membrane protein</topology>
    </subcellularLocation>
</comment>
<dbReference type="SUPFAM" id="SSF52833">
    <property type="entry name" value="Thioredoxin-like"/>
    <property type="match status" value="1"/>
</dbReference>
<keyword evidence="5 6" id="KW-0472">Membrane</keyword>
<feature type="transmembrane region" description="Helical" evidence="6">
    <location>
        <begin position="463"/>
        <end position="485"/>
    </location>
</feature>
<keyword evidence="4 6" id="KW-1133">Transmembrane helix</keyword>
<evidence type="ECO:0000313" key="10">
    <source>
        <dbReference type="EMBL" id="RUO72734.1"/>
    </source>
</evidence>
<keyword evidence="3" id="KW-0201">Cytochrome c-type biogenesis</keyword>
<evidence type="ECO:0000256" key="2">
    <source>
        <dbReference type="ARBA" id="ARBA00022692"/>
    </source>
</evidence>
<organism evidence="10 11">
    <name type="scientific">Pseudidiomarina sediminum</name>
    <dbReference type="NCBI Taxonomy" id="431675"/>
    <lineage>
        <taxon>Bacteria</taxon>
        <taxon>Pseudomonadati</taxon>
        <taxon>Pseudomonadota</taxon>
        <taxon>Gammaproteobacteria</taxon>
        <taxon>Alteromonadales</taxon>
        <taxon>Idiomarinaceae</taxon>
        <taxon>Pseudidiomarina</taxon>
    </lineage>
</organism>
<feature type="transmembrane region" description="Helical" evidence="6">
    <location>
        <begin position="523"/>
        <end position="545"/>
    </location>
</feature>
<dbReference type="Pfam" id="PF13899">
    <property type="entry name" value="Thioredoxin_7"/>
    <property type="match status" value="1"/>
</dbReference>
<dbReference type="PANTHER" id="PTHR32234:SF3">
    <property type="entry name" value="SUPPRESSION OF COPPER SENSITIVITY PROTEIN"/>
    <property type="match status" value="1"/>
</dbReference>
<gene>
    <name evidence="10" type="ORF">CWI80_08355</name>
</gene>